<feature type="coiled-coil region" evidence="4">
    <location>
        <begin position="126"/>
        <end position="153"/>
    </location>
</feature>
<organism evidence="8 9">
    <name type="scientific">Paragonimus westermani</name>
    <dbReference type="NCBI Taxonomy" id="34504"/>
    <lineage>
        <taxon>Eukaryota</taxon>
        <taxon>Metazoa</taxon>
        <taxon>Spiralia</taxon>
        <taxon>Lophotrochozoa</taxon>
        <taxon>Platyhelminthes</taxon>
        <taxon>Trematoda</taxon>
        <taxon>Digenea</taxon>
        <taxon>Plagiorchiida</taxon>
        <taxon>Troglotremata</taxon>
        <taxon>Troglotrematidae</taxon>
        <taxon>Paragonimus</taxon>
    </lineage>
</organism>
<keyword evidence="6" id="KW-1133">Transmembrane helix</keyword>
<keyword evidence="6" id="KW-0472">Membrane</keyword>
<dbReference type="Gene3D" id="6.10.140.470">
    <property type="match status" value="1"/>
</dbReference>
<dbReference type="PROSITE" id="PS50002">
    <property type="entry name" value="SH3"/>
    <property type="match status" value="1"/>
</dbReference>
<dbReference type="EMBL" id="JTDF01012175">
    <property type="protein sequence ID" value="KAF8563346.1"/>
    <property type="molecule type" value="Genomic_DNA"/>
</dbReference>
<feature type="domain" description="SH3" evidence="7">
    <location>
        <begin position="533"/>
        <end position="596"/>
    </location>
</feature>
<evidence type="ECO:0000313" key="9">
    <source>
        <dbReference type="Proteomes" id="UP000699462"/>
    </source>
</evidence>
<feature type="transmembrane region" description="Helical" evidence="6">
    <location>
        <begin position="6"/>
        <end position="30"/>
    </location>
</feature>
<reference evidence="8 9" key="1">
    <citation type="submission" date="2019-07" db="EMBL/GenBank/DDBJ databases">
        <title>Annotation for the trematode Paragonimus westermani.</title>
        <authorList>
            <person name="Choi Y.-J."/>
        </authorList>
    </citation>
    <scope>NUCLEOTIDE SEQUENCE [LARGE SCALE GENOMIC DNA]</scope>
    <source>
        <strain evidence="8">180907_Pwestermani</strain>
    </source>
</reference>
<evidence type="ECO:0000256" key="1">
    <source>
        <dbReference type="ARBA" id="ARBA00022443"/>
    </source>
</evidence>
<evidence type="ECO:0000256" key="3">
    <source>
        <dbReference type="PROSITE-ProRule" id="PRU00192"/>
    </source>
</evidence>
<dbReference type="Proteomes" id="UP000699462">
    <property type="component" value="Unassembled WGS sequence"/>
</dbReference>
<evidence type="ECO:0000256" key="4">
    <source>
        <dbReference type="SAM" id="Coils"/>
    </source>
</evidence>
<name>A0A8T0D7J2_9TREM</name>
<dbReference type="InterPro" id="IPR001452">
    <property type="entry name" value="SH3_domain"/>
</dbReference>
<dbReference type="SUPFAM" id="SSF103657">
    <property type="entry name" value="BAR/IMD domain-like"/>
    <property type="match status" value="1"/>
</dbReference>
<evidence type="ECO:0000256" key="2">
    <source>
        <dbReference type="ARBA" id="ARBA00023054"/>
    </source>
</evidence>
<dbReference type="Pfam" id="PF25610">
    <property type="entry name" value="HR1_TOCA"/>
    <property type="match status" value="1"/>
</dbReference>
<comment type="caution">
    <text evidence="8">The sequence shown here is derived from an EMBL/GenBank/DDBJ whole genome shotgun (WGS) entry which is preliminary data.</text>
</comment>
<accession>A0A8T0D7J2</accession>
<dbReference type="AlphaFoldDB" id="A0A8T0D7J2"/>
<dbReference type="Gene3D" id="1.20.1270.60">
    <property type="entry name" value="Arfaptin homology (AH) domain/BAR domain"/>
    <property type="match status" value="1"/>
</dbReference>
<keyword evidence="1 3" id="KW-0728">SH3 domain</keyword>
<feature type="compositionally biased region" description="Polar residues" evidence="5">
    <location>
        <begin position="478"/>
        <end position="495"/>
    </location>
</feature>
<dbReference type="SUPFAM" id="SSF50044">
    <property type="entry name" value="SH3-domain"/>
    <property type="match status" value="1"/>
</dbReference>
<sequence>MWLFELVWSIFPCCALPLVLFFNCIFYLYYQDQTENVLKQCSDQVSSTDSYCKLVSEIQKLQHEFGKKLRKTMTLFQPKKKGDSDDLTYNTSFANLVQSLSNFGTIFENGAKELGDSVVTNFRQMHDNEKKELENQRGSLARLNQNLDSLRKQLDVTWQKYVMAYKERQKAHENWQKADKDMLLPRIEQQKAYELYHRKSRVFDQVKAQYAVELNKYNTGLRQHYNKSLVEFLEDLAMKDRVRTDQTKELLTRMNTIQANLAGQLSDCVRHMQESVSTIDSAKDGNTVVKRNKTGELPPVDLPFLDLNSCPAVNFDGPVQALGAFMLGLGPSQSCGQLSGLGSATSTAGSTAVSMLGGLRPRNKAKGEDLINLRSPFICDLSLRGVKITDLTVIQLTERLKDLTDLVKRTESEIQGTQRLIDAYRNNPSLGSSKLVEPKEEFLRQRVASLNDLIKRLEDRYSKVGGDQALSDARSQAVKLQQDPNDTCQQQNEKSASLDDFDSDTSFNSEPEDSSTAPSVPTSNTAPTDRKSPYVGYATTKYEYEGSGTTYLAAKPGDLFYVVDLDKDNSGWTSVVSQDGSRKGFVPTGFIDVTMY</sequence>
<dbReference type="PANTHER" id="PTHR15735">
    <property type="entry name" value="FCH AND DOUBLE SH3 DOMAINS PROTEIN"/>
    <property type="match status" value="1"/>
</dbReference>
<dbReference type="InterPro" id="IPR036028">
    <property type="entry name" value="SH3-like_dom_sf"/>
</dbReference>
<proteinExistence type="predicted"/>
<dbReference type="SMART" id="SM00326">
    <property type="entry name" value="SH3"/>
    <property type="match status" value="1"/>
</dbReference>
<feature type="region of interest" description="Disordered" evidence="5">
    <location>
        <begin position="466"/>
        <end position="533"/>
    </location>
</feature>
<dbReference type="OrthoDB" id="8783038at2759"/>
<dbReference type="Gene3D" id="2.30.30.40">
    <property type="entry name" value="SH3 Domains"/>
    <property type="match status" value="1"/>
</dbReference>
<dbReference type="InterPro" id="IPR057870">
    <property type="entry name" value="HR1_TOCA"/>
</dbReference>
<feature type="coiled-coil region" evidence="4">
    <location>
        <begin position="393"/>
        <end position="460"/>
    </location>
</feature>
<keyword evidence="9" id="KW-1185">Reference proteome</keyword>
<keyword evidence="6" id="KW-0812">Transmembrane</keyword>
<feature type="compositionally biased region" description="Polar residues" evidence="5">
    <location>
        <begin position="504"/>
        <end position="527"/>
    </location>
</feature>
<dbReference type="PANTHER" id="PTHR15735:SF12">
    <property type="entry name" value="CDC42-INTERACTING PROTEIN 4, ISOFORM B"/>
    <property type="match status" value="1"/>
</dbReference>
<keyword evidence="2 4" id="KW-0175">Coiled coil</keyword>
<evidence type="ECO:0000313" key="8">
    <source>
        <dbReference type="EMBL" id="KAF8563346.1"/>
    </source>
</evidence>
<gene>
    <name evidence="8" type="ORF">P879_09541</name>
</gene>
<protein>
    <recommendedName>
        <fullName evidence="7">SH3 domain-containing protein</fullName>
    </recommendedName>
</protein>
<evidence type="ECO:0000256" key="6">
    <source>
        <dbReference type="SAM" id="Phobius"/>
    </source>
</evidence>
<evidence type="ECO:0000256" key="5">
    <source>
        <dbReference type="SAM" id="MobiDB-lite"/>
    </source>
</evidence>
<dbReference type="InterPro" id="IPR027267">
    <property type="entry name" value="AH/BAR_dom_sf"/>
</dbReference>
<evidence type="ECO:0000259" key="7">
    <source>
        <dbReference type="PROSITE" id="PS50002"/>
    </source>
</evidence>